<evidence type="ECO:0000256" key="3">
    <source>
        <dbReference type="SAM" id="Phobius"/>
    </source>
</evidence>
<dbReference type="PANTHER" id="PTHR48081">
    <property type="entry name" value="AB HYDROLASE SUPERFAMILY PROTEIN C4A8.06C"/>
    <property type="match status" value="1"/>
</dbReference>
<dbReference type="PANTHER" id="PTHR48081:SF33">
    <property type="entry name" value="KYNURENINE FORMAMIDASE"/>
    <property type="match status" value="1"/>
</dbReference>
<dbReference type="GO" id="GO:0016787">
    <property type="term" value="F:hydrolase activity"/>
    <property type="evidence" value="ECO:0007669"/>
    <property type="project" value="UniProtKB-KW"/>
</dbReference>
<feature type="region of interest" description="Disordered" evidence="2">
    <location>
        <begin position="384"/>
        <end position="419"/>
    </location>
</feature>
<dbReference type="EMBL" id="BJYK01000011">
    <property type="protein sequence ID" value="GEN81351.1"/>
    <property type="molecule type" value="Genomic_DNA"/>
</dbReference>
<accession>A0A511Z1N3</accession>
<dbReference type="InterPro" id="IPR050300">
    <property type="entry name" value="GDXG_lipolytic_enzyme"/>
</dbReference>
<dbReference type="Pfam" id="PF20434">
    <property type="entry name" value="BD-FAE"/>
    <property type="match status" value="1"/>
</dbReference>
<gene>
    <name evidence="5" type="ORF">AFE02nite_30850</name>
</gene>
<evidence type="ECO:0000313" key="5">
    <source>
        <dbReference type="EMBL" id="GEN81351.1"/>
    </source>
</evidence>
<protein>
    <recommendedName>
        <fullName evidence="4">BD-FAE-like domain-containing protein</fullName>
    </recommendedName>
</protein>
<keyword evidence="1" id="KW-0378">Hydrolase</keyword>
<keyword evidence="6" id="KW-1185">Reference proteome</keyword>
<dbReference type="AlphaFoldDB" id="A0A511Z1N3"/>
<feature type="domain" description="BD-FAE-like" evidence="4">
    <location>
        <begin position="150"/>
        <end position="261"/>
    </location>
</feature>
<name>A0A511Z1N3_9CELL</name>
<evidence type="ECO:0000256" key="2">
    <source>
        <dbReference type="SAM" id="MobiDB-lite"/>
    </source>
</evidence>
<keyword evidence="3" id="KW-1133">Transmembrane helix</keyword>
<dbReference type="Gene3D" id="3.40.50.1820">
    <property type="entry name" value="alpha/beta hydrolase"/>
    <property type="match status" value="1"/>
</dbReference>
<evidence type="ECO:0000313" key="6">
    <source>
        <dbReference type="Proteomes" id="UP000321484"/>
    </source>
</evidence>
<organism evidence="5 6">
    <name type="scientific">Actinotalea fermentans</name>
    <dbReference type="NCBI Taxonomy" id="43671"/>
    <lineage>
        <taxon>Bacteria</taxon>
        <taxon>Bacillati</taxon>
        <taxon>Actinomycetota</taxon>
        <taxon>Actinomycetes</taxon>
        <taxon>Micrococcales</taxon>
        <taxon>Cellulomonadaceae</taxon>
        <taxon>Actinotalea</taxon>
    </lineage>
</organism>
<comment type="caution">
    <text evidence="5">The sequence shown here is derived from an EMBL/GenBank/DDBJ whole genome shotgun (WGS) entry which is preliminary data.</text>
</comment>
<dbReference type="Proteomes" id="UP000321484">
    <property type="component" value="Unassembled WGS sequence"/>
</dbReference>
<dbReference type="InterPro" id="IPR029058">
    <property type="entry name" value="AB_hydrolase_fold"/>
</dbReference>
<dbReference type="InterPro" id="IPR049492">
    <property type="entry name" value="BD-FAE-like_dom"/>
</dbReference>
<dbReference type="OrthoDB" id="9803828at2"/>
<dbReference type="SUPFAM" id="SSF53474">
    <property type="entry name" value="alpha/beta-Hydrolases"/>
    <property type="match status" value="1"/>
</dbReference>
<sequence length="419" mass="43559">MGYVVTILLVAVPTFFAVVAPRRTPLQARLSFVGGLVVNEMPLWPALWVAGATVLAAVDGTLRTAPGVVGAGLAALTLIGLGVILRRGLAARPVLVRALADAGLTRAADASRRGPWRDLAAGLFPFVVRSPRVVRRRDVPYGPHGRRNLLDVYLPRRAARASSPAPAPVLVYFHGGGYASGRKDREARLLMHRAVRAGWVAVSAAYRLRPDAGMAEHLADADAAIAWVRAHADELGADADRVAVAGSSAGAHLASVLALRRPGAPLAAAGADGGVRPVAVVGLYGWYGGYFGGGTASANPGDLAHAGAPPFLLIHGDQDTYVPPAMAQRLAERLRSVSRAPVVHAELPGAQHGFDLLRSPRFSAVTDAVLAALDELLASWDGPSTTQGVVDVRKAPSNGPTTTDLYATEPPGESPGRSS</sequence>
<evidence type="ECO:0000256" key="1">
    <source>
        <dbReference type="ARBA" id="ARBA00022801"/>
    </source>
</evidence>
<proteinExistence type="predicted"/>
<dbReference type="RefSeq" id="WP_146819986.1">
    <property type="nucleotide sequence ID" value="NZ_BJYK01000011.1"/>
</dbReference>
<reference evidence="5 6" key="1">
    <citation type="submission" date="2019-07" db="EMBL/GenBank/DDBJ databases">
        <title>Whole genome shotgun sequence of Actinotalea fermentans NBRC 105374.</title>
        <authorList>
            <person name="Hosoyama A."/>
            <person name="Uohara A."/>
            <person name="Ohji S."/>
            <person name="Ichikawa N."/>
        </authorList>
    </citation>
    <scope>NUCLEOTIDE SEQUENCE [LARGE SCALE GENOMIC DNA]</scope>
    <source>
        <strain evidence="5 6">NBRC 105374</strain>
    </source>
</reference>
<keyword evidence="3" id="KW-0472">Membrane</keyword>
<keyword evidence="3" id="KW-0812">Transmembrane</keyword>
<evidence type="ECO:0000259" key="4">
    <source>
        <dbReference type="Pfam" id="PF20434"/>
    </source>
</evidence>
<feature type="transmembrane region" description="Helical" evidence="3">
    <location>
        <begin position="65"/>
        <end position="85"/>
    </location>
</feature>
<feature type="transmembrane region" description="Helical" evidence="3">
    <location>
        <begin position="41"/>
        <end position="58"/>
    </location>
</feature>